<dbReference type="InterPro" id="IPR009057">
    <property type="entry name" value="Homeodomain-like_sf"/>
</dbReference>
<evidence type="ECO:0000259" key="8">
    <source>
        <dbReference type="PROSITE" id="PS50045"/>
    </source>
</evidence>
<feature type="coiled-coil region" evidence="7">
    <location>
        <begin position="193"/>
        <end position="220"/>
    </location>
</feature>
<evidence type="ECO:0000256" key="5">
    <source>
        <dbReference type="ARBA" id="ARBA00023159"/>
    </source>
</evidence>
<dbReference type="PROSITE" id="PS50112">
    <property type="entry name" value="PAS"/>
    <property type="match status" value="1"/>
</dbReference>
<dbReference type="PANTHER" id="PTHR32071:SF57">
    <property type="entry name" value="C4-DICARBOXYLATE TRANSPORT TRANSCRIPTIONAL REGULATORY PROTEIN DCTD"/>
    <property type="match status" value="1"/>
</dbReference>
<name>A0ABY5MJ37_9HYPH</name>
<proteinExistence type="predicted"/>
<dbReference type="CDD" id="cd00009">
    <property type="entry name" value="AAA"/>
    <property type="match status" value="1"/>
</dbReference>
<dbReference type="InterPro" id="IPR000014">
    <property type="entry name" value="PAS"/>
</dbReference>
<dbReference type="Pfam" id="PF25601">
    <property type="entry name" value="AAA_lid_14"/>
    <property type="match status" value="1"/>
</dbReference>
<keyword evidence="7" id="KW-0175">Coiled coil</keyword>
<dbReference type="PRINTS" id="PR01590">
    <property type="entry name" value="HTHFIS"/>
</dbReference>
<dbReference type="EMBL" id="CP030941">
    <property type="protein sequence ID" value="UUP17080.1"/>
    <property type="molecule type" value="Genomic_DNA"/>
</dbReference>
<evidence type="ECO:0000256" key="2">
    <source>
        <dbReference type="ARBA" id="ARBA00022840"/>
    </source>
</evidence>
<dbReference type="InterPro" id="IPR002197">
    <property type="entry name" value="HTH_Fis"/>
</dbReference>
<dbReference type="PROSITE" id="PS00676">
    <property type="entry name" value="SIGMA54_INTERACT_2"/>
    <property type="match status" value="1"/>
</dbReference>
<dbReference type="Gene3D" id="3.30.450.20">
    <property type="entry name" value="PAS domain"/>
    <property type="match status" value="1"/>
</dbReference>
<reference evidence="10 11" key="1">
    <citation type="submission" date="2018-07" db="EMBL/GenBank/DDBJ databases">
        <title>Genome sequence of Nitratireductor thuwali#1536.</title>
        <authorList>
            <person name="Michoud G."/>
            <person name="Merlino G."/>
            <person name="Sefrji F.O."/>
            <person name="Daffonchio D."/>
        </authorList>
    </citation>
    <scope>NUCLEOTIDE SEQUENCE [LARGE SCALE GENOMIC DNA]</scope>
    <source>
        <strain evidence="11">Nit1536</strain>
    </source>
</reference>
<keyword evidence="5" id="KW-0010">Activator</keyword>
<protein>
    <submittedName>
        <fullName evidence="10">Transcriptional regulatory protein ZraR</fullName>
    </submittedName>
</protein>
<dbReference type="InterPro" id="IPR035965">
    <property type="entry name" value="PAS-like_dom_sf"/>
</dbReference>
<dbReference type="InterPro" id="IPR025943">
    <property type="entry name" value="Sigma_54_int_dom_ATP-bd_2"/>
</dbReference>
<keyword evidence="3" id="KW-0902">Two-component regulatory system</keyword>
<evidence type="ECO:0000256" key="4">
    <source>
        <dbReference type="ARBA" id="ARBA00023015"/>
    </source>
</evidence>
<keyword evidence="4" id="KW-0805">Transcription regulation</keyword>
<keyword evidence="6" id="KW-0804">Transcription</keyword>
<dbReference type="PROSITE" id="PS50045">
    <property type="entry name" value="SIGMA54_INTERACT_4"/>
    <property type="match status" value="1"/>
</dbReference>
<evidence type="ECO:0000313" key="10">
    <source>
        <dbReference type="EMBL" id="UUP17080.1"/>
    </source>
</evidence>
<dbReference type="SUPFAM" id="SSF55785">
    <property type="entry name" value="PYP-like sensor domain (PAS domain)"/>
    <property type="match status" value="1"/>
</dbReference>
<keyword evidence="2" id="KW-0067">ATP-binding</keyword>
<dbReference type="Gene3D" id="1.10.10.60">
    <property type="entry name" value="Homeodomain-like"/>
    <property type="match status" value="1"/>
</dbReference>
<dbReference type="InterPro" id="IPR027417">
    <property type="entry name" value="P-loop_NTPase"/>
</dbReference>
<feature type="domain" description="PAS" evidence="9">
    <location>
        <begin position="87"/>
        <end position="132"/>
    </location>
</feature>
<evidence type="ECO:0000256" key="1">
    <source>
        <dbReference type="ARBA" id="ARBA00022741"/>
    </source>
</evidence>
<organism evidence="10 11">
    <name type="scientific">Nitratireductor thuwali</name>
    <dbReference type="NCBI Taxonomy" id="2267699"/>
    <lineage>
        <taxon>Bacteria</taxon>
        <taxon>Pseudomonadati</taxon>
        <taxon>Pseudomonadota</taxon>
        <taxon>Alphaproteobacteria</taxon>
        <taxon>Hyphomicrobiales</taxon>
        <taxon>Phyllobacteriaceae</taxon>
        <taxon>Nitratireductor</taxon>
    </lineage>
</organism>
<gene>
    <name evidence="10" type="primary">zraR_2</name>
    <name evidence="10" type="ORF">NTH_01531</name>
</gene>
<dbReference type="InterPro" id="IPR025662">
    <property type="entry name" value="Sigma_54_int_dom_ATP-bd_1"/>
</dbReference>
<dbReference type="SMART" id="SM00382">
    <property type="entry name" value="AAA"/>
    <property type="match status" value="1"/>
</dbReference>
<dbReference type="InterPro" id="IPR003593">
    <property type="entry name" value="AAA+_ATPase"/>
</dbReference>
<evidence type="ECO:0000313" key="11">
    <source>
        <dbReference type="Proteomes" id="UP001342418"/>
    </source>
</evidence>
<dbReference type="InterPro" id="IPR058031">
    <property type="entry name" value="AAA_lid_NorR"/>
</dbReference>
<accession>A0ABY5MJ37</accession>
<evidence type="ECO:0000256" key="3">
    <source>
        <dbReference type="ARBA" id="ARBA00023012"/>
    </source>
</evidence>
<dbReference type="PROSITE" id="PS00675">
    <property type="entry name" value="SIGMA54_INTERACT_1"/>
    <property type="match status" value="1"/>
</dbReference>
<evidence type="ECO:0000256" key="7">
    <source>
        <dbReference type="SAM" id="Coils"/>
    </source>
</evidence>
<dbReference type="RefSeq" id="WP_338529449.1">
    <property type="nucleotide sequence ID" value="NZ_CP030941.1"/>
</dbReference>
<dbReference type="PANTHER" id="PTHR32071">
    <property type="entry name" value="TRANSCRIPTIONAL REGULATORY PROTEIN"/>
    <property type="match status" value="1"/>
</dbReference>
<dbReference type="Proteomes" id="UP001342418">
    <property type="component" value="Chromosome"/>
</dbReference>
<dbReference type="Pfam" id="PF00158">
    <property type="entry name" value="Sigma54_activat"/>
    <property type="match status" value="1"/>
</dbReference>
<dbReference type="NCBIfam" id="TIGR00229">
    <property type="entry name" value="sensory_box"/>
    <property type="match status" value="1"/>
</dbReference>
<sequence>MSSVLGFALTGNGRVILARGIGEDPRVRALMNDDSWLEKAGKRRLQPLILDRKHYSVVVFPLSEGDLVLICKAREPLVEFLASVDFAYEIFEHLLANPFDAMTVVDEQARVVYISPVHEKFFGLEHGEANGKLVRQVIENTRLDSVVRTGKAEVGHIQKMRGTERVVSRMPILSDDKIVGAVGRVMFKGPEQLAALSKRVSELEDEVEFHKRQVDALRKRSCGLDSLIGESQPMQRLKREIAKIAPLEIPVLIFGESGTGKELVAQSLHALSPRRDNQMVMVNSAALPANLVEAELFGYEAGAFTGADKRGRIGKFEHAHEGTIFLDEIGDMPLEVQVKLLRVLQDKLVERVGATKPRQVDFRLITATNRDLQSLVTEGKFRLDLFYRITPLVIQVPPLRSRVEDIELLVTHFLRDLSSQHRKAAPDLDEAALAYLQEQSWPGNVRQLRQEIERAFVFAEDGRITPDTLMSYGDFSPSTVLHAPMASVGNEGRSMRDVVAQTETDLVRNAMEHHRGNKKRVAEELGISRSYLYKLLDQL</sequence>
<dbReference type="InterPro" id="IPR002078">
    <property type="entry name" value="Sigma_54_int"/>
</dbReference>
<keyword evidence="11" id="KW-1185">Reference proteome</keyword>
<dbReference type="Gene3D" id="3.40.50.300">
    <property type="entry name" value="P-loop containing nucleotide triphosphate hydrolases"/>
    <property type="match status" value="1"/>
</dbReference>
<dbReference type="SUPFAM" id="SSF52540">
    <property type="entry name" value="P-loop containing nucleoside triphosphate hydrolases"/>
    <property type="match status" value="1"/>
</dbReference>
<dbReference type="SUPFAM" id="SSF46689">
    <property type="entry name" value="Homeodomain-like"/>
    <property type="match status" value="1"/>
</dbReference>
<evidence type="ECO:0000259" key="9">
    <source>
        <dbReference type="PROSITE" id="PS50112"/>
    </source>
</evidence>
<evidence type="ECO:0000256" key="6">
    <source>
        <dbReference type="ARBA" id="ARBA00023163"/>
    </source>
</evidence>
<feature type="domain" description="Sigma-54 factor interaction" evidence="8">
    <location>
        <begin position="227"/>
        <end position="457"/>
    </location>
</feature>
<keyword evidence="1" id="KW-0547">Nucleotide-binding</keyword>
<dbReference type="Pfam" id="PF02954">
    <property type="entry name" value="HTH_8"/>
    <property type="match status" value="1"/>
</dbReference>
<dbReference type="Gene3D" id="1.10.8.60">
    <property type="match status" value="1"/>
</dbReference>